<protein>
    <recommendedName>
        <fullName evidence="7">Peptide hydrolase</fullName>
        <ecNumber evidence="7">3.4.-.-</ecNumber>
    </recommendedName>
</protein>
<feature type="signal peptide" evidence="7">
    <location>
        <begin position="1"/>
        <end position="22"/>
    </location>
</feature>
<evidence type="ECO:0000256" key="6">
    <source>
        <dbReference type="ARBA" id="ARBA00022833"/>
    </source>
</evidence>
<proteinExistence type="inferred from homology"/>
<name>A0A0C2X7G8_AMAMK</name>
<evidence type="ECO:0000256" key="1">
    <source>
        <dbReference type="ARBA" id="ARBA00001947"/>
    </source>
</evidence>
<dbReference type="STRING" id="946122.A0A0C2X7G8"/>
<keyword evidence="4 7" id="KW-0479">Metal-binding</keyword>
<keyword evidence="3 7" id="KW-0645">Protease</keyword>
<sequence>MIPVAALGLFLILPFNSQIQHSSPCLSANFHGNYRDGRDIRSVFSFSTDQRDQHCFYSLGVSLAERDAYKIETVYEPQQLVWLELQEVDASLKSQNSFDVKNWITALHDRDSSEFVYADYQTPFQPLTVDQPIIWQSDKAALLSVDQRFASTLDQHLPRFWKSTLLPSSPIVHHAVPTSSVEHIQYILSQIGFDPAVASIVNNMSISQMERDIQFLTGEDSASPLVSRHSFTPGAIVAAEWLKHQFEETGAKCELKAFLAGFAPNVICRYRALEETNSSIILGAHYDSRGSFGFVRAPGGDDDGSGTISLLAIARTIARKGVIFRSNVELVAFAGEEQGLLGSRAYAKYLREKGANVTLMIQADMLAYRAYQEPPQLGIPDLIGSPIAAELVTKIATIYSPELQVGLTPACCSDHQSFHEQGYVATQVFERAGPIMDPMYHNSGDISNREGYDFNQVRSIAKFATLLHTAGYVIA</sequence>
<evidence type="ECO:0000256" key="7">
    <source>
        <dbReference type="RuleBase" id="RU361240"/>
    </source>
</evidence>
<keyword evidence="10" id="KW-1185">Reference proteome</keyword>
<reference evidence="9 10" key="1">
    <citation type="submission" date="2014-04" db="EMBL/GenBank/DDBJ databases">
        <title>Evolutionary Origins and Diversification of the Mycorrhizal Mutualists.</title>
        <authorList>
            <consortium name="DOE Joint Genome Institute"/>
            <consortium name="Mycorrhizal Genomics Consortium"/>
            <person name="Kohler A."/>
            <person name="Kuo A."/>
            <person name="Nagy L.G."/>
            <person name="Floudas D."/>
            <person name="Copeland A."/>
            <person name="Barry K.W."/>
            <person name="Cichocki N."/>
            <person name="Veneault-Fourrey C."/>
            <person name="LaButti K."/>
            <person name="Lindquist E.A."/>
            <person name="Lipzen A."/>
            <person name="Lundell T."/>
            <person name="Morin E."/>
            <person name="Murat C."/>
            <person name="Riley R."/>
            <person name="Ohm R."/>
            <person name="Sun H."/>
            <person name="Tunlid A."/>
            <person name="Henrissat B."/>
            <person name="Grigoriev I.V."/>
            <person name="Hibbett D.S."/>
            <person name="Martin F."/>
        </authorList>
    </citation>
    <scope>NUCLEOTIDE SEQUENCE [LARGE SCALE GENOMIC DNA]</scope>
    <source>
        <strain evidence="9 10">Koide BX008</strain>
    </source>
</reference>
<dbReference type="InParanoid" id="A0A0C2X7G8"/>
<dbReference type="EMBL" id="KN818224">
    <property type="protein sequence ID" value="KIL70287.1"/>
    <property type="molecule type" value="Genomic_DNA"/>
</dbReference>
<comment type="similarity">
    <text evidence="2">Belongs to the peptidase M28 family. M28B subfamily.</text>
</comment>
<dbReference type="HOGENOM" id="CLU_025286_0_0_1"/>
<keyword evidence="5 7" id="KW-0378">Hydrolase</keyword>
<dbReference type="InterPro" id="IPR045175">
    <property type="entry name" value="M28_fam"/>
</dbReference>
<dbReference type="Gene3D" id="3.40.630.10">
    <property type="entry name" value="Zn peptidases"/>
    <property type="match status" value="1"/>
</dbReference>
<feature type="chain" id="PRO_5005110980" description="Peptide hydrolase" evidence="7">
    <location>
        <begin position="23"/>
        <end position="475"/>
    </location>
</feature>
<dbReference type="GO" id="GO:0006508">
    <property type="term" value="P:proteolysis"/>
    <property type="evidence" value="ECO:0007669"/>
    <property type="project" value="UniProtKB-KW"/>
</dbReference>
<dbReference type="GO" id="GO:0046872">
    <property type="term" value="F:metal ion binding"/>
    <property type="evidence" value="ECO:0007669"/>
    <property type="project" value="UniProtKB-KW"/>
</dbReference>
<dbReference type="Proteomes" id="UP000054549">
    <property type="component" value="Unassembled WGS sequence"/>
</dbReference>
<dbReference type="PANTHER" id="PTHR12147">
    <property type="entry name" value="METALLOPEPTIDASE M28 FAMILY MEMBER"/>
    <property type="match status" value="1"/>
</dbReference>
<dbReference type="GO" id="GO:0008235">
    <property type="term" value="F:metalloexopeptidase activity"/>
    <property type="evidence" value="ECO:0007669"/>
    <property type="project" value="InterPro"/>
</dbReference>
<keyword evidence="7" id="KW-0732">Signal</keyword>
<evidence type="ECO:0000256" key="4">
    <source>
        <dbReference type="ARBA" id="ARBA00022723"/>
    </source>
</evidence>
<dbReference type="EC" id="3.4.-.-" evidence="7"/>
<evidence type="ECO:0000259" key="8">
    <source>
        <dbReference type="Pfam" id="PF04389"/>
    </source>
</evidence>
<evidence type="ECO:0000313" key="10">
    <source>
        <dbReference type="Proteomes" id="UP000054549"/>
    </source>
</evidence>
<organism evidence="9 10">
    <name type="scientific">Amanita muscaria (strain Koide BX008)</name>
    <dbReference type="NCBI Taxonomy" id="946122"/>
    <lineage>
        <taxon>Eukaryota</taxon>
        <taxon>Fungi</taxon>
        <taxon>Dikarya</taxon>
        <taxon>Basidiomycota</taxon>
        <taxon>Agaricomycotina</taxon>
        <taxon>Agaricomycetes</taxon>
        <taxon>Agaricomycetidae</taxon>
        <taxon>Agaricales</taxon>
        <taxon>Pluteineae</taxon>
        <taxon>Amanitaceae</taxon>
        <taxon>Amanita</taxon>
    </lineage>
</organism>
<dbReference type="AlphaFoldDB" id="A0A0C2X7G8"/>
<dbReference type="InterPro" id="IPR007484">
    <property type="entry name" value="Peptidase_M28"/>
</dbReference>
<accession>A0A0C2X7G8</accession>
<evidence type="ECO:0000256" key="2">
    <source>
        <dbReference type="ARBA" id="ARBA00005634"/>
    </source>
</evidence>
<dbReference type="PANTHER" id="PTHR12147:SF26">
    <property type="entry name" value="PEPTIDASE M28 DOMAIN-CONTAINING PROTEIN"/>
    <property type="match status" value="1"/>
</dbReference>
<evidence type="ECO:0000256" key="5">
    <source>
        <dbReference type="ARBA" id="ARBA00022801"/>
    </source>
</evidence>
<feature type="domain" description="Peptidase M28" evidence="8">
    <location>
        <begin position="265"/>
        <end position="448"/>
    </location>
</feature>
<evidence type="ECO:0000313" key="9">
    <source>
        <dbReference type="EMBL" id="KIL70287.1"/>
    </source>
</evidence>
<dbReference type="Pfam" id="PF04389">
    <property type="entry name" value="Peptidase_M28"/>
    <property type="match status" value="1"/>
</dbReference>
<dbReference type="OrthoDB" id="10013407at2759"/>
<comment type="cofactor">
    <cofactor evidence="1">
        <name>Zn(2+)</name>
        <dbReference type="ChEBI" id="CHEBI:29105"/>
    </cofactor>
</comment>
<evidence type="ECO:0000256" key="3">
    <source>
        <dbReference type="ARBA" id="ARBA00022670"/>
    </source>
</evidence>
<dbReference type="SUPFAM" id="SSF53187">
    <property type="entry name" value="Zn-dependent exopeptidases"/>
    <property type="match status" value="1"/>
</dbReference>
<gene>
    <name evidence="9" type="ORF">M378DRAFT_67848</name>
</gene>
<keyword evidence="6 7" id="KW-0862">Zinc</keyword>